<dbReference type="Gene3D" id="2.10.25.10">
    <property type="entry name" value="Laminin"/>
    <property type="match status" value="4"/>
</dbReference>
<organism evidence="6 7">
    <name type="scientific">Caenorhabditis auriculariae</name>
    <dbReference type="NCBI Taxonomy" id="2777116"/>
    <lineage>
        <taxon>Eukaryota</taxon>
        <taxon>Metazoa</taxon>
        <taxon>Ecdysozoa</taxon>
        <taxon>Nematoda</taxon>
        <taxon>Chromadorea</taxon>
        <taxon>Rhabditida</taxon>
        <taxon>Rhabditina</taxon>
        <taxon>Rhabditomorpha</taxon>
        <taxon>Rhabditoidea</taxon>
        <taxon>Rhabditidae</taxon>
        <taxon>Peloderinae</taxon>
        <taxon>Caenorhabditis</taxon>
    </lineage>
</organism>
<dbReference type="SMART" id="SM00181">
    <property type="entry name" value="EGF"/>
    <property type="match status" value="4"/>
</dbReference>
<keyword evidence="1" id="KW-0646">Protease inhibitor</keyword>
<dbReference type="GO" id="GO:0004867">
    <property type="term" value="F:serine-type endopeptidase inhibitor activity"/>
    <property type="evidence" value="ECO:0007669"/>
    <property type="project" value="UniProtKB-KW"/>
</dbReference>
<dbReference type="PANTHER" id="PTHR23259">
    <property type="entry name" value="RIDDLE"/>
    <property type="match status" value="1"/>
</dbReference>
<proteinExistence type="predicted"/>
<evidence type="ECO:0000256" key="1">
    <source>
        <dbReference type="ARBA" id="ARBA00022690"/>
    </source>
</evidence>
<feature type="chain" id="PRO_5035916778" description="EGF-like domain-containing protein" evidence="4">
    <location>
        <begin position="21"/>
        <end position="597"/>
    </location>
</feature>
<sequence>MLKHVVFLVLALFNIEVHEAVMQVVAVAEKVSCETLKCDKTPGQVCFQEADKIPKCVKRDPLQKYCIDKPCNMAMNCTDYENGYFCLSVDYDKPGSCYNLLCQEKKEVCVQPKGESARCVKLSKAPKCHGPNEFFTDCEAGFESTCENPVPVSDKYVCNTGCICRKGFARINGTCQTFDECPEIEMEGNNTCDSTEYLTDSPPLCLVNCQGEKRCEPAKKGVSVCTCRPGYKRNSLGNCVHNTQCFTDKCGPNEVWDKCKGCEKKCGPSRLKNCHSRYCYPGCRCSDGFRRNQNGTCAFLVFAVLNVKETFAVQAVSVGKTAPPVTCETLKCDAKKNEVCFQEAEKKPKCVQRESNRKYCVDKPCNMAMTCNDLENGYICYSVMYNSPGSCYNLWWCDKKTEVCVQKKGDFAECVKINKAPKCKGANEVYTDCEAGCEATCENLAPECDKYVCNTGCNCRQGFARINGTCQTFDKCPKSELEVKKCAATEFFTYFPPWCTINCRGQQQCESYSDYGPNCACRPNYKRNSFGKCVHNTQCFKDKCPPNEVWDKCKNCETNCKATGLKSCRSKYCYPGCRCFDAFRRNSNGTCVLPDKC</sequence>
<keyword evidence="7" id="KW-1185">Reference proteome</keyword>
<feature type="domain" description="EGF-like" evidence="5">
    <location>
        <begin position="204"/>
        <end position="240"/>
    </location>
</feature>
<dbReference type="PANTHER" id="PTHR23259:SF82">
    <property type="entry name" value="SERINE PROTEASE INHIBITOR 1 PROTEIN"/>
    <property type="match status" value="1"/>
</dbReference>
<keyword evidence="3" id="KW-1015">Disulfide bond</keyword>
<keyword evidence="4" id="KW-0732">Signal</keyword>
<evidence type="ECO:0000313" key="6">
    <source>
        <dbReference type="EMBL" id="CAD6187087.1"/>
    </source>
</evidence>
<dbReference type="InterPro" id="IPR002919">
    <property type="entry name" value="TIL_dom"/>
</dbReference>
<evidence type="ECO:0000256" key="3">
    <source>
        <dbReference type="ARBA" id="ARBA00023157"/>
    </source>
</evidence>
<dbReference type="InterPro" id="IPR051368">
    <property type="entry name" value="SerProtInhib-TIL_Domain"/>
</dbReference>
<protein>
    <recommendedName>
        <fullName evidence="5">EGF-like domain-containing protein</fullName>
    </recommendedName>
</protein>
<gene>
    <name evidence="6" type="ORF">CAUJ_LOCUS3006</name>
</gene>
<dbReference type="OrthoDB" id="152433at2759"/>
<keyword evidence="2" id="KW-0722">Serine protease inhibitor</keyword>
<dbReference type="EMBL" id="CAJGYM010000005">
    <property type="protein sequence ID" value="CAD6187087.1"/>
    <property type="molecule type" value="Genomic_DNA"/>
</dbReference>
<evidence type="ECO:0000313" key="7">
    <source>
        <dbReference type="Proteomes" id="UP000835052"/>
    </source>
</evidence>
<dbReference type="InterPro" id="IPR036084">
    <property type="entry name" value="Ser_inhib-like_sf"/>
</dbReference>
<comment type="caution">
    <text evidence="6">The sequence shown here is derived from an EMBL/GenBank/DDBJ whole genome shotgun (WGS) entry which is preliminary data.</text>
</comment>
<dbReference type="SUPFAM" id="SSF57567">
    <property type="entry name" value="Serine protease inhibitors"/>
    <property type="match status" value="4"/>
</dbReference>
<feature type="domain" description="EGF-like" evidence="5">
    <location>
        <begin position="432"/>
        <end position="471"/>
    </location>
</feature>
<reference evidence="6" key="1">
    <citation type="submission" date="2020-10" db="EMBL/GenBank/DDBJ databases">
        <authorList>
            <person name="Kikuchi T."/>
        </authorList>
    </citation>
    <scope>NUCLEOTIDE SEQUENCE</scope>
    <source>
        <strain evidence="6">NKZ352</strain>
    </source>
</reference>
<dbReference type="InterPro" id="IPR000742">
    <property type="entry name" value="EGF"/>
</dbReference>
<evidence type="ECO:0000256" key="2">
    <source>
        <dbReference type="ARBA" id="ARBA00022900"/>
    </source>
</evidence>
<name>A0A8S1GU42_9PELO</name>
<dbReference type="Proteomes" id="UP000835052">
    <property type="component" value="Unassembled WGS sequence"/>
</dbReference>
<feature type="domain" description="EGF-like" evidence="5">
    <location>
        <begin position="498"/>
        <end position="534"/>
    </location>
</feature>
<dbReference type="CDD" id="cd19941">
    <property type="entry name" value="TIL"/>
    <property type="match status" value="3"/>
</dbReference>
<accession>A0A8S1GU42</accession>
<feature type="domain" description="EGF-like" evidence="5">
    <location>
        <begin position="127"/>
        <end position="176"/>
    </location>
</feature>
<dbReference type="Pfam" id="PF01826">
    <property type="entry name" value="TIL"/>
    <property type="match status" value="3"/>
</dbReference>
<evidence type="ECO:0000256" key="4">
    <source>
        <dbReference type="SAM" id="SignalP"/>
    </source>
</evidence>
<dbReference type="AlphaFoldDB" id="A0A8S1GU42"/>
<feature type="signal peptide" evidence="4">
    <location>
        <begin position="1"/>
        <end position="20"/>
    </location>
</feature>
<evidence type="ECO:0000259" key="5">
    <source>
        <dbReference type="SMART" id="SM00181"/>
    </source>
</evidence>